<comment type="caution">
    <text evidence="1">The sequence shown here is derived from an EMBL/GenBank/DDBJ whole genome shotgun (WGS) entry which is preliminary data.</text>
</comment>
<sequence length="110" mass="12654">MAEHSILDMTIEELNCSLSQQPANSYTINSRSVKSIKSSHLRIEIQKSELAFTWYASCNKEIRAVDKLMSSLETDNITLERLTQACDQLELHDRVITDDYVKLNMLSEMQ</sequence>
<dbReference type="Proteomes" id="UP000593567">
    <property type="component" value="Unassembled WGS sequence"/>
</dbReference>
<reference evidence="1" key="1">
    <citation type="submission" date="2020-06" db="EMBL/GenBank/DDBJ databases">
        <title>Draft genome of Bugula neritina, a colonial animal packing powerful symbionts and potential medicines.</title>
        <authorList>
            <person name="Rayko M."/>
        </authorList>
    </citation>
    <scope>NUCLEOTIDE SEQUENCE [LARGE SCALE GENOMIC DNA]</scope>
    <source>
        <strain evidence="1">Kwan_BN1</strain>
    </source>
</reference>
<name>A0A7J7KRQ6_BUGNE</name>
<protein>
    <submittedName>
        <fullName evidence="1">Uncharacterized protein</fullName>
    </submittedName>
</protein>
<gene>
    <name evidence="1" type="ORF">EB796_000818</name>
</gene>
<accession>A0A7J7KRQ6</accession>
<organism evidence="1 2">
    <name type="scientific">Bugula neritina</name>
    <name type="common">Brown bryozoan</name>
    <name type="synonym">Sertularia neritina</name>
    <dbReference type="NCBI Taxonomy" id="10212"/>
    <lineage>
        <taxon>Eukaryota</taxon>
        <taxon>Metazoa</taxon>
        <taxon>Spiralia</taxon>
        <taxon>Lophotrochozoa</taxon>
        <taxon>Bryozoa</taxon>
        <taxon>Gymnolaemata</taxon>
        <taxon>Cheilostomatida</taxon>
        <taxon>Flustrina</taxon>
        <taxon>Buguloidea</taxon>
        <taxon>Bugulidae</taxon>
        <taxon>Bugula</taxon>
    </lineage>
</organism>
<evidence type="ECO:0000313" key="1">
    <source>
        <dbReference type="EMBL" id="KAF6040886.1"/>
    </source>
</evidence>
<proteinExistence type="predicted"/>
<dbReference type="AlphaFoldDB" id="A0A7J7KRQ6"/>
<evidence type="ECO:0000313" key="2">
    <source>
        <dbReference type="Proteomes" id="UP000593567"/>
    </source>
</evidence>
<keyword evidence="2" id="KW-1185">Reference proteome</keyword>
<dbReference type="EMBL" id="VXIV02000095">
    <property type="protein sequence ID" value="KAF6040886.1"/>
    <property type="molecule type" value="Genomic_DNA"/>
</dbReference>